<evidence type="ECO:0000313" key="2">
    <source>
        <dbReference type="EMBL" id="CAH1724262.1"/>
    </source>
</evidence>
<organism evidence="2 3">
    <name type="scientific">Aphis gossypii</name>
    <name type="common">Cotton aphid</name>
    <dbReference type="NCBI Taxonomy" id="80765"/>
    <lineage>
        <taxon>Eukaryota</taxon>
        <taxon>Metazoa</taxon>
        <taxon>Ecdysozoa</taxon>
        <taxon>Arthropoda</taxon>
        <taxon>Hexapoda</taxon>
        <taxon>Insecta</taxon>
        <taxon>Pterygota</taxon>
        <taxon>Neoptera</taxon>
        <taxon>Paraneoptera</taxon>
        <taxon>Hemiptera</taxon>
        <taxon>Sternorrhyncha</taxon>
        <taxon>Aphidomorpha</taxon>
        <taxon>Aphidoidea</taxon>
        <taxon>Aphididae</taxon>
        <taxon>Aphidini</taxon>
        <taxon>Aphis</taxon>
        <taxon>Aphis</taxon>
    </lineage>
</organism>
<evidence type="ECO:0000256" key="1">
    <source>
        <dbReference type="SAM" id="MobiDB-lite"/>
    </source>
</evidence>
<accession>A0A9P0IYZ9</accession>
<keyword evidence="3" id="KW-1185">Reference proteome</keyword>
<feature type="non-terminal residue" evidence="2">
    <location>
        <position position="124"/>
    </location>
</feature>
<dbReference type="EMBL" id="OU899035">
    <property type="protein sequence ID" value="CAH1724262.1"/>
    <property type="molecule type" value="Genomic_DNA"/>
</dbReference>
<evidence type="ECO:0000313" key="3">
    <source>
        <dbReference type="Proteomes" id="UP001154329"/>
    </source>
</evidence>
<name>A0A9P0IYZ9_APHGO</name>
<dbReference type="Proteomes" id="UP001154329">
    <property type="component" value="Chromosome 2"/>
</dbReference>
<feature type="region of interest" description="Disordered" evidence="1">
    <location>
        <begin position="43"/>
        <end position="70"/>
    </location>
</feature>
<gene>
    <name evidence="2" type="ORF">APHIGO_LOCUS5596</name>
</gene>
<reference evidence="2" key="1">
    <citation type="submission" date="2022-02" db="EMBL/GenBank/DDBJ databases">
        <authorList>
            <person name="King R."/>
        </authorList>
    </citation>
    <scope>NUCLEOTIDE SEQUENCE</scope>
</reference>
<proteinExistence type="predicted"/>
<sequence>MAAERMSATPCTGGRRCDRSQGVLATGRSVSCLVHPVVRHRRPAVRTRPAGHLGENDISDTNHRTDSPSFRLEIPSAEHGRSAAIRPSRCTRVSVIAAIPRPSARHYKSADITNFSFPSGPVTI</sequence>
<reference evidence="2" key="2">
    <citation type="submission" date="2022-10" db="EMBL/GenBank/DDBJ databases">
        <authorList>
            <consortium name="ENA_rothamsted_submissions"/>
            <consortium name="culmorum"/>
            <person name="King R."/>
        </authorList>
    </citation>
    <scope>NUCLEOTIDE SEQUENCE</scope>
</reference>
<dbReference type="AlphaFoldDB" id="A0A9P0IYZ9"/>
<protein>
    <submittedName>
        <fullName evidence="2">Uncharacterized protein</fullName>
    </submittedName>
</protein>